<gene>
    <name evidence="2" type="ORF">C0Q91_29450</name>
    <name evidence="1" type="ORF">C0Q92_29225</name>
</gene>
<name>A0A126YDL4_9ACTN</name>
<dbReference type="EMBL" id="PKLL01000028">
    <property type="protein sequence ID" value="RZE16039.1"/>
    <property type="molecule type" value="Genomic_DNA"/>
</dbReference>
<dbReference type="Pfam" id="PF04672">
    <property type="entry name" value="Methyltransf_19"/>
    <property type="match status" value="1"/>
</dbReference>
<dbReference type="InterPro" id="IPR006764">
    <property type="entry name" value="SAM_dep_MeTrfase_SAV2177_type"/>
</dbReference>
<organism evidence="1 4">
    <name type="scientific">Streptomyces albidoflavus</name>
    <dbReference type="NCBI Taxonomy" id="1886"/>
    <lineage>
        <taxon>Bacteria</taxon>
        <taxon>Bacillati</taxon>
        <taxon>Actinomycetota</taxon>
        <taxon>Actinomycetes</taxon>
        <taxon>Kitasatosporales</taxon>
        <taxon>Streptomycetaceae</taxon>
        <taxon>Streptomyces</taxon>
        <taxon>Streptomyces albidoflavus group</taxon>
    </lineage>
</organism>
<evidence type="ECO:0008006" key="5">
    <source>
        <dbReference type="Google" id="ProtNLM"/>
    </source>
</evidence>
<protein>
    <recommendedName>
        <fullName evidence="5">SAM-dependent methyltransferase</fullName>
    </recommendedName>
</protein>
<dbReference type="SUPFAM" id="SSF53335">
    <property type="entry name" value="S-adenosyl-L-methionine-dependent methyltransferases"/>
    <property type="match status" value="1"/>
</dbReference>
<accession>A0A2A2UN98</accession>
<dbReference type="Proteomes" id="UP000292095">
    <property type="component" value="Unassembled WGS sequence"/>
</dbReference>
<dbReference type="InterPro" id="IPR029063">
    <property type="entry name" value="SAM-dependent_MTases_sf"/>
</dbReference>
<evidence type="ECO:0000313" key="3">
    <source>
        <dbReference type="Proteomes" id="UP000292095"/>
    </source>
</evidence>
<dbReference type="Proteomes" id="UP000292693">
    <property type="component" value="Unassembled WGS sequence"/>
</dbReference>
<dbReference type="PIRSF" id="PIRSF017393">
    <property type="entry name" value="MTase_SAV2177"/>
    <property type="match status" value="1"/>
</dbReference>
<dbReference type="AlphaFoldDB" id="A0A126YDL4"/>
<dbReference type="Gene3D" id="3.40.50.150">
    <property type="entry name" value="Vaccinia Virus protein VP39"/>
    <property type="match status" value="1"/>
</dbReference>
<sequence>MERPAWAPRGIDITVPSVSRIHDYYLGGSHNFEVDREAARQAVGFLPGLPKFVQADRAFTRRAVRWAVGQGVTQFLDIGSGIPTHGNVHETARAADPGARVVLVDHDPVAVAHSRTVLAGDERAGAFAADLRRPREILEHQVTTEVLDLTRPVAVLLVGVLHFVDDADDPYAAVAQLVEGLAPGSLLILTHAAFDAVPAGEEGVRGAVEVYRSVRAPLVERSREGIARFLDSVELVDPGLVPLPRWRPESDVDDEHPYAFSGFGGVGRAA</sequence>
<comment type="caution">
    <text evidence="1">The sequence shown here is derived from an EMBL/GenBank/DDBJ whole genome shotgun (WGS) entry which is preliminary data.</text>
</comment>
<accession>A0A0X3WJD0</accession>
<evidence type="ECO:0000313" key="2">
    <source>
        <dbReference type="EMBL" id="RZE31990.1"/>
    </source>
</evidence>
<evidence type="ECO:0000313" key="1">
    <source>
        <dbReference type="EMBL" id="RZE16039.1"/>
    </source>
</evidence>
<proteinExistence type="predicted"/>
<accession>A0A126YDL4</accession>
<dbReference type="GeneID" id="97271473"/>
<dbReference type="EMBL" id="PKLK01000033">
    <property type="protein sequence ID" value="RZE31990.1"/>
    <property type="molecule type" value="Genomic_DNA"/>
</dbReference>
<dbReference type="RefSeq" id="WP_008416323.1">
    <property type="nucleotide sequence ID" value="NZ_CP014485.1"/>
</dbReference>
<evidence type="ECO:0000313" key="4">
    <source>
        <dbReference type="Proteomes" id="UP000292693"/>
    </source>
</evidence>
<reference evidence="3 4" key="1">
    <citation type="submission" date="2017-12" db="EMBL/GenBank/DDBJ databases">
        <title>Population genomics insights into the ecological differentiation and adaptive evolution in streptomycetes.</title>
        <authorList>
            <person name="Li Y."/>
            <person name="Huang Y."/>
        </authorList>
    </citation>
    <scope>NUCLEOTIDE SEQUENCE [LARGE SCALE GENOMIC DNA]</scope>
    <source>
        <strain evidence="2 3">FXJ.2339</strain>
        <strain evidence="1 4">NBRC 100770</strain>
    </source>
</reference>